<dbReference type="Proteomes" id="UP000267606">
    <property type="component" value="Unassembled WGS sequence"/>
</dbReference>
<dbReference type="WBParaSite" id="OFLC_0001478901-mRNA-1">
    <property type="protein sequence ID" value="OFLC_0001478901-mRNA-1"/>
    <property type="gene ID" value="OFLC_0001478901"/>
</dbReference>
<reference evidence="1 2" key="2">
    <citation type="submission" date="2018-11" db="EMBL/GenBank/DDBJ databases">
        <authorList>
            <consortium name="Pathogen Informatics"/>
        </authorList>
    </citation>
    <scope>NUCLEOTIDE SEQUENCE [LARGE SCALE GENOMIC DNA]</scope>
</reference>
<evidence type="ECO:0000313" key="1">
    <source>
        <dbReference type="EMBL" id="VDP18721.1"/>
    </source>
</evidence>
<evidence type="ECO:0000313" key="2">
    <source>
        <dbReference type="Proteomes" id="UP000267606"/>
    </source>
</evidence>
<organism evidence="3">
    <name type="scientific">Onchocerca flexuosa</name>
    <dbReference type="NCBI Taxonomy" id="387005"/>
    <lineage>
        <taxon>Eukaryota</taxon>
        <taxon>Metazoa</taxon>
        <taxon>Ecdysozoa</taxon>
        <taxon>Nematoda</taxon>
        <taxon>Chromadorea</taxon>
        <taxon>Rhabditida</taxon>
        <taxon>Spirurina</taxon>
        <taxon>Spiruromorpha</taxon>
        <taxon>Filarioidea</taxon>
        <taxon>Onchocercidae</taxon>
        <taxon>Onchocerca</taxon>
    </lineage>
</organism>
<reference evidence="3" key="1">
    <citation type="submission" date="2016-06" db="UniProtKB">
        <authorList>
            <consortium name="WormBaseParasite"/>
        </authorList>
    </citation>
    <scope>IDENTIFICATION</scope>
</reference>
<protein>
    <submittedName>
        <fullName evidence="1 3">Uncharacterized protein</fullName>
    </submittedName>
</protein>
<sequence length="29" mass="3521">MKENLVLRGAKRYQIAIYIVWEENIIFPL</sequence>
<keyword evidence="2" id="KW-1185">Reference proteome</keyword>
<gene>
    <name evidence="1" type="ORF">OFLC_LOCUS14778</name>
</gene>
<name>A0A183I4W6_9BILA</name>
<dbReference type="AlphaFoldDB" id="A0A183I4W6"/>
<evidence type="ECO:0000313" key="3">
    <source>
        <dbReference type="WBParaSite" id="OFLC_0001478901-mRNA-1"/>
    </source>
</evidence>
<accession>A0A183I4W6</accession>
<dbReference type="EMBL" id="UZAJ01041184">
    <property type="protein sequence ID" value="VDP18721.1"/>
    <property type="molecule type" value="Genomic_DNA"/>
</dbReference>
<proteinExistence type="predicted"/>